<dbReference type="GO" id="GO:0015074">
    <property type="term" value="P:DNA integration"/>
    <property type="evidence" value="ECO:0007669"/>
    <property type="project" value="InterPro"/>
</dbReference>
<reference evidence="4" key="1">
    <citation type="journal article" date="2020" name="mSystems">
        <title>Genome- and Community-Level Interaction Insights into Carbon Utilization and Element Cycling Functions of Hydrothermarchaeota in Hydrothermal Sediment.</title>
        <authorList>
            <person name="Zhou Z."/>
            <person name="Liu Y."/>
            <person name="Xu W."/>
            <person name="Pan J."/>
            <person name="Luo Z.H."/>
            <person name="Li M."/>
        </authorList>
    </citation>
    <scope>NUCLEOTIDE SEQUENCE [LARGE SCALE GENOMIC DNA]</scope>
    <source>
        <strain evidence="4">SpSt-27</strain>
    </source>
</reference>
<organism evidence="4">
    <name type="scientific">Ignisphaera aggregans</name>
    <dbReference type="NCBI Taxonomy" id="334771"/>
    <lineage>
        <taxon>Archaea</taxon>
        <taxon>Thermoproteota</taxon>
        <taxon>Thermoprotei</taxon>
        <taxon>Desulfurococcales</taxon>
        <taxon>Desulfurococcaceae</taxon>
        <taxon>Ignisphaera</taxon>
    </lineage>
</organism>
<feature type="domain" description="Integrase SSV1 C-terminal" evidence="3">
    <location>
        <begin position="196"/>
        <end position="344"/>
    </location>
</feature>
<dbReference type="AlphaFoldDB" id="A0A7J2TBB8"/>
<name>A0A7J2TBB8_9CREN</name>
<dbReference type="GO" id="GO:0006310">
    <property type="term" value="P:DNA recombination"/>
    <property type="evidence" value="ECO:0007669"/>
    <property type="project" value="UniProtKB-KW"/>
</dbReference>
<proteinExistence type="predicted"/>
<comment type="caution">
    <text evidence="4">The sequence shown here is derived from an EMBL/GenBank/DDBJ whole genome shotgun (WGS) entry which is preliminary data.</text>
</comment>
<sequence>MWRARGDLNPGPPAPQAGDLRPPIERGQGVTPDSHLKYSWTSVINGTQVSRIIVEGRRLLLEFPDQDKLTKFVELLRLLGVTTIIEKREIRIRYEDGFRLYLEKDRQLDGRTIRDYLNYLRKLDGKVVDYTLYLEISHNKWMVKCVRLYLDYLHKRGEISFEDYQRLKSIFKVRKKVTVNSYRINEEDLIITLYHEDLKEPEILVLRLLLYSGVRFSEAIKLINEFDESKLECFDSFCRCGLFWLRGRKRCDWVYIPKKLLDKLRRFRGYYASKKVHSLARHFEKKYNVDLKLFRKFFYRVCRDTTGKEVCDFLQSRISELSIGDVHYDDLLSRADRDYPIIVKRIDDLIKEVLLLMSEGVPAEGVEVAVGENELVEEKDVWESYK</sequence>
<feature type="region of interest" description="Disordered" evidence="2">
    <location>
        <begin position="1"/>
        <end position="32"/>
    </location>
</feature>
<accession>A0A7J2TBB8</accession>
<dbReference type="Pfam" id="PF16795">
    <property type="entry name" value="Phage_integr_3"/>
    <property type="match status" value="1"/>
</dbReference>
<evidence type="ECO:0000313" key="4">
    <source>
        <dbReference type="EMBL" id="HEH31454.1"/>
    </source>
</evidence>
<gene>
    <name evidence="4" type="ORF">ENP99_05045</name>
</gene>
<dbReference type="Gene3D" id="1.10.443.10">
    <property type="entry name" value="Intergrase catalytic core"/>
    <property type="match status" value="1"/>
</dbReference>
<keyword evidence="1" id="KW-0233">DNA recombination</keyword>
<dbReference type="InterPro" id="IPR031857">
    <property type="entry name" value="Integrase_SSV1_C"/>
</dbReference>
<evidence type="ECO:0000259" key="3">
    <source>
        <dbReference type="Pfam" id="PF16795"/>
    </source>
</evidence>
<evidence type="ECO:0000256" key="1">
    <source>
        <dbReference type="ARBA" id="ARBA00023172"/>
    </source>
</evidence>
<dbReference type="InterPro" id="IPR013762">
    <property type="entry name" value="Integrase-like_cat_sf"/>
</dbReference>
<protein>
    <recommendedName>
        <fullName evidence="3">Integrase SSV1 C-terminal domain-containing protein</fullName>
    </recommendedName>
</protein>
<dbReference type="GO" id="GO:0003677">
    <property type="term" value="F:DNA binding"/>
    <property type="evidence" value="ECO:0007669"/>
    <property type="project" value="InterPro"/>
</dbReference>
<dbReference type="InterPro" id="IPR011010">
    <property type="entry name" value="DNA_brk_join_enz"/>
</dbReference>
<dbReference type="SUPFAM" id="SSF56349">
    <property type="entry name" value="DNA breaking-rejoining enzymes"/>
    <property type="match status" value="1"/>
</dbReference>
<dbReference type="EMBL" id="DSLL01000042">
    <property type="protein sequence ID" value="HEH31454.1"/>
    <property type="molecule type" value="Genomic_DNA"/>
</dbReference>
<evidence type="ECO:0000256" key="2">
    <source>
        <dbReference type="SAM" id="MobiDB-lite"/>
    </source>
</evidence>